<dbReference type="InterPro" id="IPR008493">
    <property type="entry name" value="Hikeshi-like_N"/>
</dbReference>
<dbReference type="InterPro" id="IPR048364">
    <property type="entry name" value="Hikeshi-like_C"/>
</dbReference>
<dbReference type="GO" id="GO:0006606">
    <property type="term" value="P:protein import into nucleus"/>
    <property type="evidence" value="ECO:0007669"/>
    <property type="project" value="TreeGrafter"/>
</dbReference>
<organism evidence="4 5">
    <name type="scientific">Leucocoprinus leucothites</name>
    <dbReference type="NCBI Taxonomy" id="201217"/>
    <lineage>
        <taxon>Eukaryota</taxon>
        <taxon>Fungi</taxon>
        <taxon>Dikarya</taxon>
        <taxon>Basidiomycota</taxon>
        <taxon>Agaricomycotina</taxon>
        <taxon>Agaricomycetes</taxon>
        <taxon>Agaricomycetidae</taxon>
        <taxon>Agaricales</taxon>
        <taxon>Agaricineae</taxon>
        <taxon>Agaricaceae</taxon>
        <taxon>Leucocoprinus</taxon>
    </lineage>
</organism>
<evidence type="ECO:0000259" key="2">
    <source>
        <dbReference type="Pfam" id="PF05603"/>
    </source>
</evidence>
<sequence length="183" mass="19901">MFGCCVAGRLLQTNLQQIDETHALFELPHASVINHVCVFLLGTVAIRLSNEKPSAVFRLRGTFTSTPASDHTQNAFTTTAVHNSDAEVTAVLGISIETIEQVQIQMSTLNSALVKSAPNLTKDPSLLASRIINHLFNYVSSFVDASGTMTPNVMVPMSIITKWYESFSNKIKAGGIGFLERSE</sequence>
<dbReference type="PANTHER" id="PTHR12925:SF0">
    <property type="entry name" value="PROTEIN HIKESHI"/>
    <property type="match status" value="1"/>
</dbReference>
<evidence type="ECO:0000259" key="3">
    <source>
        <dbReference type="Pfam" id="PF21057"/>
    </source>
</evidence>
<accession>A0A8H5FTT8</accession>
<dbReference type="Proteomes" id="UP000559027">
    <property type="component" value="Unassembled WGS sequence"/>
</dbReference>
<dbReference type="GO" id="GO:0061608">
    <property type="term" value="F:nuclear import signal receptor activity"/>
    <property type="evidence" value="ECO:0007669"/>
    <property type="project" value="TreeGrafter"/>
</dbReference>
<dbReference type="EMBL" id="JAACJO010000018">
    <property type="protein sequence ID" value="KAF5348926.1"/>
    <property type="molecule type" value="Genomic_DNA"/>
</dbReference>
<feature type="domain" description="Hikeshi-like N-terminal" evidence="2">
    <location>
        <begin position="6"/>
        <end position="45"/>
    </location>
</feature>
<name>A0A8H5FTT8_9AGAR</name>
<evidence type="ECO:0000256" key="1">
    <source>
        <dbReference type="ARBA" id="ARBA00006623"/>
    </source>
</evidence>
<keyword evidence="5" id="KW-1185">Reference proteome</keyword>
<dbReference type="Pfam" id="PF05603">
    <property type="entry name" value="Hikeshi-like_N"/>
    <property type="match status" value="2"/>
</dbReference>
<evidence type="ECO:0000313" key="4">
    <source>
        <dbReference type="EMBL" id="KAF5348926.1"/>
    </source>
</evidence>
<comment type="caution">
    <text evidence="4">The sequence shown here is derived from an EMBL/GenBank/DDBJ whole genome shotgun (WGS) entry which is preliminary data.</text>
</comment>
<gene>
    <name evidence="4" type="ORF">D9756_009736</name>
</gene>
<dbReference type="AlphaFoldDB" id="A0A8H5FTT8"/>
<feature type="domain" description="Hikeshi-like C-terminal" evidence="3">
    <location>
        <begin position="125"/>
        <end position="181"/>
    </location>
</feature>
<protein>
    <recommendedName>
        <fullName evidence="6">Hikeshi-like domain-containing protein</fullName>
    </recommendedName>
</protein>
<dbReference type="InterPro" id="IPR031318">
    <property type="entry name" value="OPI10"/>
</dbReference>
<dbReference type="GO" id="GO:0005634">
    <property type="term" value="C:nucleus"/>
    <property type="evidence" value="ECO:0007669"/>
    <property type="project" value="TreeGrafter"/>
</dbReference>
<dbReference type="GO" id="GO:0005829">
    <property type="term" value="C:cytosol"/>
    <property type="evidence" value="ECO:0007669"/>
    <property type="project" value="TreeGrafter"/>
</dbReference>
<evidence type="ECO:0000313" key="5">
    <source>
        <dbReference type="Proteomes" id="UP000559027"/>
    </source>
</evidence>
<dbReference type="Pfam" id="PF21057">
    <property type="entry name" value="Hikeshi-like_C"/>
    <property type="match status" value="1"/>
</dbReference>
<comment type="similarity">
    <text evidence="1">Belongs to the OPI10 family.</text>
</comment>
<reference evidence="4 5" key="1">
    <citation type="journal article" date="2020" name="ISME J.">
        <title>Uncovering the hidden diversity of litter-decomposition mechanisms in mushroom-forming fungi.</title>
        <authorList>
            <person name="Floudas D."/>
            <person name="Bentzer J."/>
            <person name="Ahren D."/>
            <person name="Johansson T."/>
            <person name="Persson P."/>
            <person name="Tunlid A."/>
        </authorList>
    </citation>
    <scope>NUCLEOTIDE SEQUENCE [LARGE SCALE GENOMIC DNA]</scope>
    <source>
        <strain evidence="4 5">CBS 146.42</strain>
    </source>
</reference>
<dbReference type="OrthoDB" id="10248398at2759"/>
<proteinExistence type="inferred from homology"/>
<dbReference type="PANTHER" id="PTHR12925">
    <property type="entry name" value="HIKESHI FAMILY MEMBER"/>
    <property type="match status" value="1"/>
</dbReference>
<evidence type="ECO:0008006" key="6">
    <source>
        <dbReference type="Google" id="ProtNLM"/>
    </source>
</evidence>
<feature type="domain" description="Hikeshi-like N-terminal" evidence="2">
    <location>
        <begin position="48"/>
        <end position="111"/>
    </location>
</feature>